<keyword evidence="2" id="KW-1185">Reference proteome</keyword>
<reference evidence="1 2" key="1">
    <citation type="journal article" date="2019" name="Mol. Ecol. Resour.">
        <title>Improving Illumina assemblies with Hi-C and long reads: an example with the North African dromedary.</title>
        <authorList>
            <person name="Elbers J.P."/>
            <person name="Rogers M.F."/>
            <person name="Perelman P.L."/>
            <person name="Proskuryakova A.A."/>
            <person name="Serdyukova N.A."/>
            <person name="Johnson W.E."/>
            <person name="Horin P."/>
            <person name="Corander J."/>
            <person name="Murphy D."/>
            <person name="Burger P.A."/>
        </authorList>
    </citation>
    <scope>NUCLEOTIDE SEQUENCE [LARGE SCALE GENOMIC DNA]</scope>
    <source>
        <strain evidence="1">Drom800</strain>
        <tissue evidence="1">Blood</tissue>
    </source>
</reference>
<evidence type="ECO:0000313" key="2">
    <source>
        <dbReference type="Proteomes" id="UP000299084"/>
    </source>
</evidence>
<dbReference type="EMBL" id="JWIN03000021">
    <property type="protein sequence ID" value="KAB1261081.1"/>
    <property type="molecule type" value="Genomic_DNA"/>
</dbReference>
<dbReference type="Proteomes" id="UP000299084">
    <property type="component" value="Unassembled WGS sequence"/>
</dbReference>
<name>A0A5N4CQR9_CAMDR</name>
<sequence length="100" mass="11539">MEETEPMEKEKLAWQVEPYDDTVTCKKAAMEQVTNLSKEEHYLLLVADTNMIRGHRPLEGHLEICTKPTPPYKKLPLIKDSVEFELRSISTTVLELLGRI</sequence>
<accession>A0A5N4CQR9</accession>
<proteinExistence type="predicted"/>
<organism evidence="1 2">
    <name type="scientific">Camelus dromedarius</name>
    <name type="common">Dromedary</name>
    <name type="synonym">Arabian camel</name>
    <dbReference type="NCBI Taxonomy" id="9838"/>
    <lineage>
        <taxon>Eukaryota</taxon>
        <taxon>Metazoa</taxon>
        <taxon>Chordata</taxon>
        <taxon>Craniata</taxon>
        <taxon>Vertebrata</taxon>
        <taxon>Euteleostomi</taxon>
        <taxon>Mammalia</taxon>
        <taxon>Eutheria</taxon>
        <taxon>Laurasiatheria</taxon>
        <taxon>Artiodactyla</taxon>
        <taxon>Tylopoda</taxon>
        <taxon>Camelidae</taxon>
        <taxon>Camelus</taxon>
    </lineage>
</organism>
<protein>
    <submittedName>
        <fullName evidence="1">14-3-3 protein theta</fullName>
    </submittedName>
</protein>
<gene>
    <name evidence="1" type="ORF">Cadr_000024409</name>
</gene>
<dbReference type="InterPro" id="IPR036815">
    <property type="entry name" value="14-3-3_dom_sf"/>
</dbReference>
<dbReference type="AlphaFoldDB" id="A0A5N4CQR9"/>
<dbReference type="SUPFAM" id="SSF48445">
    <property type="entry name" value="14-3-3 protein"/>
    <property type="match status" value="1"/>
</dbReference>
<evidence type="ECO:0000313" key="1">
    <source>
        <dbReference type="EMBL" id="KAB1261081.1"/>
    </source>
</evidence>
<comment type="caution">
    <text evidence="1">The sequence shown here is derived from an EMBL/GenBank/DDBJ whole genome shotgun (WGS) entry which is preliminary data.</text>
</comment>
<dbReference type="Gene3D" id="1.20.190.20">
    <property type="entry name" value="14-3-3 domain"/>
    <property type="match status" value="1"/>
</dbReference>
<dbReference type="STRING" id="9838.ENSCDRP00005013861"/>